<dbReference type="GO" id="GO:0043565">
    <property type="term" value="F:sequence-specific DNA binding"/>
    <property type="evidence" value="ECO:0007669"/>
    <property type="project" value="TreeGrafter"/>
</dbReference>
<dbReference type="PANTHER" id="PTHR30537">
    <property type="entry name" value="HTH-TYPE TRANSCRIPTIONAL REGULATOR"/>
    <property type="match status" value="1"/>
</dbReference>
<dbReference type="Pfam" id="PF03466">
    <property type="entry name" value="LysR_substrate"/>
    <property type="match status" value="1"/>
</dbReference>
<keyword evidence="3" id="KW-0238">DNA-binding</keyword>
<dbReference type="Pfam" id="PF00126">
    <property type="entry name" value="HTH_1"/>
    <property type="match status" value="1"/>
</dbReference>
<dbReference type="InterPro" id="IPR005119">
    <property type="entry name" value="LysR_subst-bd"/>
</dbReference>
<keyword evidence="2" id="KW-0805">Transcription regulation</keyword>
<dbReference type="PROSITE" id="PS50931">
    <property type="entry name" value="HTH_LYSR"/>
    <property type="match status" value="1"/>
</dbReference>
<evidence type="ECO:0000256" key="4">
    <source>
        <dbReference type="ARBA" id="ARBA00023163"/>
    </source>
</evidence>
<keyword evidence="4" id="KW-0804">Transcription</keyword>
<dbReference type="InterPro" id="IPR036390">
    <property type="entry name" value="WH_DNA-bd_sf"/>
</dbReference>
<name>A0A2Z4RSZ6_PSEPU</name>
<evidence type="ECO:0000313" key="6">
    <source>
        <dbReference type="EMBL" id="AWY44102.1"/>
    </source>
</evidence>
<comment type="similarity">
    <text evidence="1">Belongs to the LysR transcriptional regulatory family.</text>
</comment>
<proteinExistence type="inferred from homology"/>
<gene>
    <name evidence="6" type="ORF">DKY63_31010</name>
</gene>
<evidence type="ECO:0000256" key="3">
    <source>
        <dbReference type="ARBA" id="ARBA00023125"/>
    </source>
</evidence>
<dbReference type="GO" id="GO:0003700">
    <property type="term" value="F:DNA-binding transcription factor activity"/>
    <property type="evidence" value="ECO:0007669"/>
    <property type="project" value="InterPro"/>
</dbReference>
<organism evidence="6 7">
    <name type="scientific">Pseudomonas putida</name>
    <name type="common">Arthrobacter siderocapsulatus</name>
    <dbReference type="NCBI Taxonomy" id="303"/>
    <lineage>
        <taxon>Bacteria</taxon>
        <taxon>Pseudomonadati</taxon>
        <taxon>Pseudomonadota</taxon>
        <taxon>Gammaproteobacteria</taxon>
        <taxon>Pseudomonadales</taxon>
        <taxon>Pseudomonadaceae</taxon>
        <taxon>Pseudomonas</taxon>
    </lineage>
</organism>
<dbReference type="PRINTS" id="PR00039">
    <property type="entry name" value="HTHLYSR"/>
</dbReference>
<dbReference type="RefSeq" id="WP_110967621.1">
    <property type="nucleotide sequence ID" value="NZ_CP029693.1"/>
</dbReference>
<sequence>MTTELGSYLDAFICAADEGSFSAAARRMGLTPAAVSKSVAQLEARLGVRLFQRSTRSLALTSEGERLYGQVKLPWSEIGDALTDLRQGAGKPAGTLKVSLAYTVGREYFVPMMNEFVRRYPDVVPDLHFDNRQVDLITEGFDVAIGGGLELTDALIARELARLRIALVASPAYLQEHPAPAHPLELTRHRGLLRRLLSTGRLAPWTLKNDAGEEVVASVRPVMVLDDPEAIARAAASGMGIAMLPLPHALPLLERGELVRVLPEWYADASPLTIYYTSRKLLPAKVRAFVEYIVEEFRASGRAARFAQK</sequence>
<dbReference type="PANTHER" id="PTHR30537:SF72">
    <property type="entry name" value="LYSR FAMILY TRANSCRIPTIONAL REGULATOR"/>
    <property type="match status" value="1"/>
</dbReference>
<accession>A0A2Z4RSZ6</accession>
<evidence type="ECO:0000256" key="1">
    <source>
        <dbReference type="ARBA" id="ARBA00009437"/>
    </source>
</evidence>
<feature type="domain" description="HTH lysR-type" evidence="5">
    <location>
        <begin position="1"/>
        <end position="61"/>
    </location>
</feature>
<dbReference type="SUPFAM" id="SSF53850">
    <property type="entry name" value="Periplasmic binding protein-like II"/>
    <property type="match status" value="1"/>
</dbReference>
<dbReference type="OrthoDB" id="8678019at2"/>
<protein>
    <submittedName>
        <fullName evidence="6">LysR family transcriptional regulator</fullName>
    </submittedName>
</protein>
<evidence type="ECO:0000259" key="5">
    <source>
        <dbReference type="PROSITE" id="PS50931"/>
    </source>
</evidence>
<evidence type="ECO:0000256" key="2">
    <source>
        <dbReference type="ARBA" id="ARBA00023015"/>
    </source>
</evidence>
<dbReference type="EMBL" id="CP029693">
    <property type="protein sequence ID" value="AWY44102.1"/>
    <property type="molecule type" value="Genomic_DNA"/>
</dbReference>
<dbReference type="InterPro" id="IPR058163">
    <property type="entry name" value="LysR-type_TF_proteobact-type"/>
</dbReference>
<dbReference type="Gene3D" id="1.10.10.10">
    <property type="entry name" value="Winged helix-like DNA-binding domain superfamily/Winged helix DNA-binding domain"/>
    <property type="match status" value="1"/>
</dbReference>
<dbReference type="AlphaFoldDB" id="A0A2Z4RSZ6"/>
<dbReference type="InterPro" id="IPR000847">
    <property type="entry name" value="LysR_HTH_N"/>
</dbReference>
<evidence type="ECO:0000313" key="7">
    <source>
        <dbReference type="Proteomes" id="UP000250299"/>
    </source>
</evidence>
<dbReference type="SUPFAM" id="SSF46785">
    <property type="entry name" value="Winged helix' DNA-binding domain"/>
    <property type="match status" value="1"/>
</dbReference>
<dbReference type="GO" id="GO:0006351">
    <property type="term" value="P:DNA-templated transcription"/>
    <property type="evidence" value="ECO:0007669"/>
    <property type="project" value="TreeGrafter"/>
</dbReference>
<reference evidence="6 7" key="1">
    <citation type="submission" date="2018-05" db="EMBL/GenBank/DDBJ databases">
        <title>Whole genome sequence of Pseudomonas putida JBC17.</title>
        <authorList>
            <person name="Lee Y.H."/>
            <person name="David K."/>
        </authorList>
    </citation>
    <scope>NUCLEOTIDE SEQUENCE [LARGE SCALE GENOMIC DNA]</scope>
    <source>
        <strain evidence="6 7">JBC17</strain>
    </source>
</reference>
<dbReference type="FunFam" id="1.10.10.10:FF:000001">
    <property type="entry name" value="LysR family transcriptional regulator"/>
    <property type="match status" value="1"/>
</dbReference>
<dbReference type="Gene3D" id="3.40.190.290">
    <property type="match status" value="1"/>
</dbReference>
<dbReference type="CDD" id="cd08422">
    <property type="entry name" value="PBP2_CrgA_like"/>
    <property type="match status" value="1"/>
</dbReference>
<dbReference type="InterPro" id="IPR036388">
    <property type="entry name" value="WH-like_DNA-bd_sf"/>
</dbReference>
<dbReference type="Proteomes" id="UP000250299">
    <property type="component" value="Chromosome"/>
</dbReference>